<sequence>MASASSQAESSGSQPIRICEGIDGYGTALCRKAPGGCGYSEPSPLIIASWPDSCLITSELSESRPRTSAISRPFCTSTPQNDADDGKPRQNDAKRTHSHGHSAHLGQCPTGSTMRRYNVMLGDISLNPHASNVTKPIRCGLVNDDEEAAALGISPIATFGWLRSRPIALSRFRQIVGVLGQLHMYDSFKHQPRMPECPIFPPSSSEADSTRNESKNDICRKVYTNDIITKQG</sequence>
<accession>A0A0J8RKL2</accession>
<organism evidence="2 3">
    <name type="scientific">Coccidioides immitis H538.4</name>
    <dbReference type="NCBI Taxonomy" id="396776"/>
    <lineage>
        <taxon>Eukaryota</taxon>
        <taxon>Fungi</taxon>
        <taxon>Dikarya</taxon>
        <taxon>Ascomycota</taxon>
        <taxon>Pezizomycotina</taxon>
        <taxon>Eurotiomycetes</taxon>
        <taxon>Eurotiomycetidae</taxon>
        <taxon>Onygenales</taxon>
        <taxon>Onygenaceae</taxon>
        <taxon>Coccidioides</taxon>
    </lineage>
</organism>
<feature type="compositionally biased region" description="Polar residues" evidence="1">
    <location>
        <begin position="61"/>
        <end position="81"/>
    </location>
</feature>
<gene>
    <name evidence="2" type="ORF">CIHG_02958</name>
</gene>
<reference evidence="3" key="1">
    <citation type="journal article" date="2010" name="Genome Res.">
        <title>Population genomic sequencing of Coccidioides fungi reveals recent hybridization and transposon control.</title>
        <authorList>
            <person name="Neafsey D.E."/>
            <person name="Barker B.M."/>
            <person name="Sharpton T.J."/>
            <person name="Stajich J.E."/>
            <person name="Park D.J."/>
            <person name="Whiston E."/>
            <person name="Hung C.-Y."/>
            <person name="McMahan C."/>
            <person name="White J."/>
            <person name="Sykes S."/>
            <person name="Heiman D."/>
            <person name="Young S."/>
            <person name="Zeng Q."/>
            <person name="Abouelleil A."/>
            <person name="Aftuck L."/>
            <person name="Bessette D."/>
            <person name="Brown A."/>
            <person name="FitzGerald M."/>
            <person name="Lui A."/>
            <person name="Macdonald J.P."/>
            <person name="Priest M."/>
            <person name="Orbach M.J."/>
            <person name="Galgiani J.N."/>
            <person name="Kirkland T.N."/>
            <person name="Cole G.T."/>
            <person name="Birren B.W."/>
            <person name="Henn M.R."/>
            <person name="Taylor J.W."/>
            <person name="Rounsley S.D."/>
        </authorList>
    </citation>
    <scope>NUCLEOTIDE SEQUENCE [LARGE SCALE GENOMIC DNA]</scope>
    <source>
        <strain evidence="3">H538.4</strain>
    </source>
</reference>
<dbReference type="AlphaFoldDB" id="A0A0J8RKL2"/>
<dbReference type="Proteomes" id="UP000054563">
    <property type="component" value="Unassembled WGS sequence"/>
</dbReference>
<name>A0A0J8RKL2_COCIT</name>
<evidence type="ECO:0000313" key="3">
    <source>
        <dbReference type="Proteomes" id="UP000054563"/>
    </source>
</evidence>
<proteinExistence type="predicted"/>
<dbReference type="EMBL" id="DS016987">
    <property type="protein sequence ID" value="KMU85176.1"/>
    <property type="molecule type" value="Genomic_DNA"/>
</dbReference>
<evidence type="ECO:0000313" key="2">
    <source>
        <dbReference type="EMBL" id="KMU85176.1"/>
    </source>
</evidence>
<feature type="compositionally biased region" description="Basic and acidic residues" evidence="1">
    <location>
        <begin position="84"/>
        <end position="95"/>
    </location>
</feature>
<protein>
    <submittedName>
        <fullName evidence="2">Uncharacterized protein</fullName>
    </submittedName>
</protein>
<feature type="region of interest" description="Disordered" evidence="1">
    <location>
        <begin position="61"/>
        <end position="110"/>
    </location>
</feature>
<dbReference type="VEuPathDB" id="FungiDB:CIHG_02958"/>
<evidence type="ECO:0000256" key="1">
    <source>
        <dbReference type="SAM" id="MobiDB-lite"/>
    </source>
</evidence>